<reference evidence="2 3" key="1">
    <citation type="submission" date="2015-07" db="EMBL/GenBank/DDBJ databases">
        <title>Comparative genomics of the Sigatoka disease complex on banana suggests a link between parallel evolutionary changes in Pseudocercospora fijiensis and Pseudocercospora eumusae and increased virulence on the banana host.</title>
        <authorList>
            <person name="Chang T.-C."/>
            <person name="Salvucci A."/>
            <person name="Crous P.W."/>
            <person name="Stergiopoulos I."/>
        </authorList>
    </citation>
    <scope>NUCLEOTIDE SEQUENCE [LARGE SCALE GENOMIC DNA]</scope>
    <source>
        <strain evidence="2 3">CBS 114824</strain>
    </source>
</reference>
<evidence type="ECO:0000313" key="2">
    <source>
        <dbReference type="EMBL" id="KXS99897.1"/>
    </source>
</evidence>
<dbReference type="Proteomes" id="UP000070133">
    <property type="component" value="Unassembled WGS sequence"/>
</dbReference>
<accession>A0A139HBS1</accession>
<feature type="chain" id="PRO_5007806578" evidence="1">
    <location>
        <begin position="24"/>
        <end position="259"/>
    </location>
</feature>
<protein>
    <submittedName>
        <fullName evidence="2">Uncharacterized protein</fullName>
    </submittedName>
</protein>
<keyword evidence="3" id="KW-1185">Reference proteome</keyword>
<dbReference type="EMBL" id="LFZN01000083">
    <property type="protein sequence ID" value="KXS99897.1"/>
    <property type="molecule type" value="Genomic_DNA"/>
</dbReference>
<gene>
    <name evidence="2" type="ORF">AC578_919</name>
</gene>
<keyword evidence="1" id="KW-0732">Signal</keyword>
<name>A0A139HBS1_9PEZI</name>
<feature type="signal peptide" evidence="1">
    <location>
        <begin position="1"/>
        <end position="23"/>
    </location>
</feature>
<evidence type="ECO:0000256" key="1">
    <source>
        <dbReference type="SAM" id="SignalP"/>
    </source>
</evidence>
<comment type="caution">
    <text evidence="2">The sequence shown here is derived from an EMBL/GenBank/DDBJ whole genome shotgun (WGS) entry which is preliminary data.</text>
</comment>
<evidence type="ECO:0000313" key="3">
    <source>
        <dbReference type="Proteomes" id="UP000070133"/>
    </source>
</evidence>
<dbReference type="AlphaFoldDB" id="A0A139HBS1"/>
<sequence length="259" mass="27660">MRLAKIAAGGFAILAAAAPQASSLVILDSAVSVVARPTSPVSTSSSVAKSIIAPESFVQQAEKFSSTSGVVAMAGMKVDGDFFVHIADDGVVRSWAANGTVIDAIRLTNRQLLEQIANAPPPLAPYVPHLEKVYAHVDGYDVPDSELYHPTRMNTPTQFGGPTVNERIDLKLDAEAKKLWEDLNITTAEETVEAAQSANPNDILRRQSQNPRQCLGRVCTRSSSCRFLGCAVCMDWDIILISTKTCAGPIIPPTTDPGK</sequence>
<proteinExistence type="predicted"/>
<dbReference type="OrthoDB" id="3660917at2759"/>
<organism evidence="2 3">
    <name type="scientific">Pseudocercospora eumusae</name>
    <dbReference type="NCBI Taxonomy" id="321146"/>
    <lineage>
        <taxon>Eukaryota</taxon>
        <taxon>Fungi</taxon>
        <taxon>Dikarya</taxon>
        <taxon>Ascomycota</taxon>
        <taxon>Pezizomycotina</taxon>
        <taxon>Dothideomycetes</taxon>
        <taxon>Dothideomycetidae</taxon>
        <taxon>Mycosphaerellales</taxon>
        <taxon>Mycosphaerellaceae</taxon>
        <taxon>Pseudocercospora</taxon>
    </lineage>
</organism>
<dbReference type="STRING" id="321146.A0A139HBS1"/>